<dbReference type="GO" id="GO:0042545">
    <property type="term" value="P:cell wall modification"/>
    <property type="evidence" value="ECO:0007669"/>
    <property type="project" value="InterPro"/>
</dbReference>
<keyword evidence="13" id="KW-1185">Reference proteome</keyword>
<feature type="domain" description="Pectinesterase catalytic" evidence="11">
    <location>
        <begin position="94"/>
        <end position="372"/>
    </location>
</feature>
<evidence type="ECO:0000256" key="6">
    <source>
        <dbReference type="ARBA" id="ARBA00022525"/>
    </source>
</evidence>
<dbReference type="Pfam" id="PF01095">
    <property type="entry name" value="Pectinesterase"/>
    <property type="match status" value="1"/>
</dbReference>
<dbReference type="PROSITE" id="PS51257">
    <property type="entry name" value="PROKAR_LIPOPROTEIN"/>
    <property type="match status" value="1"/>
</dbReference>
<keyword evidence="8" id="KW-0378">Hydrolase</keyword>
<accession>A0A9D4ZDA2</accession>
<proteinExistence type="inferred from homology"/>
<gene>
    <name evidence="12" type="ORF">GOP47_0013285</name>
</gene>
<dbReference type="EC" id="3.1.1.11" evidence="5"/>
<dbReference type="Proteomes" id="UP000886520">
    <property type="component" value="Chromosome 13"/>
</dbReference>
<dbReference type="GO" id="GO:0005576">
    <property type="term" value="C:extracellular region"/>
    <property type="evidence" value="ECO:0007669"/>
    <property type="project" value="UniProtKB-SubCell"/>
</dbReference>
<evidence type="ECO:0000259" key="11">
    <source>
        <dbReference type="Pfam" id="PF01095"/>
    </source>
</evidence>
<evidence type="ECO:0000256" key="10">
    <source>
        <dbReference type="SAM" id="SignalP"/>
    </source>
</evidence>
<evidence type="ECO:0000256" key="4">
    <source>
        <dbReference type="ARBA" id="ARBA00008891"/>
    </source>
</evidence>
<dbReference type="PANTHER" id="PTHR31321:SF57">
    <property type="entry name" value="PECTINESTERASE 53-RELATED"/>
    <property type="match status" value="1"/>
</dbReference>
<keyword evidence="9" id="KW-0063">Aspartyl esterase</keyword>
<sequence>MAPRGQLYVSLTPSLISLLLLLAACPPHFLVAGLESPTTAHIGDDKERDFLAWVARVGSRHHRSSGSLTRPLASDDDKFTSSKAVGSVLTVGKGGQFSSVQAAVNAVPTKNSQRIVIQIAAGTYQEKVHVPSNKPYITFQGAGAGLTTISWHDTQASTGGLATSASVSIDAHNFIARGITFVNTAPAPPIGSKDRQAVALRISGDQAAFYNCNFLGHQDTLYDDKGKHYFEACLIQGSVDFICGNGQSLYKGCELRTVLRSTQSLTAQKRSSPNEDTGFSFVDCKVTGEGLAYLGRAWGPYSRVVFSFTSMADIIKPQGWYNWGDSSREKKVFFGQYKCSGPGADQSKRVGWSRELSDIQAAPFQSLSFIDGASWLQS</sequence>
<comment type="subcellular location">
    <subcellularLocation>
        <location evidence="1">Cell envelope</location>
    </subcellularLocation>
    <subcellularLocation>
        <location evidence="2">Secreted</location>
    </subcellularLocation>
</comment>
<dbReference type="SUPFAM" id="SSF51126">
    <property type="entry name" value="Pectin lyase-like"/>
    <property type="match status" value="1"/>
</dbReference>
<comment type="similarity">
    <text evidence="4">Belongs to the pectinesterase family.</text>
</comment>
<dbReference type="GO" id="GO:0045490">
    <property type="term" value="P:pectin catabolic process"/>
    <property type="evidence" value="ECO:0007669"/>
    <property type="project" value="TreeGrafter"/>
</dbReference>
<feature type="chain" id="PRO_5038920624" description="pectinesterase" evidence="10">
    <location>
        <begin position="33"/>
        <end position="378"/>
    </location>
</feature>
<comment type="caution">
    <text evidence="12">The sequence shown here is derived from an EMBL/GenBank/DDBJ whole genome shotgun (WGS) entry which is preliminary data.</text>
</comment>
<evidence type="ECO:0000256" key="5">
    <source>
        <dbReference type="ARBA" id="ARBA00013229"/>
    </source>
</evidence>
<organism evidence="12 13">
    <name type="scientific">Adiantum capillus-veneris</name>
    <name type="common">Maidenhair fern</name>
    <dbReference type="NCBI Taxonomy" id="13818"/>
    <lineage>
        <taxon>Eukaryota</taxon>
        <taxon>Viridiplantae</taxon>
        <taxon>Streptophyta</taxon>
        <taxon>Embryophyta</taxon>
        <taxon>Tracheophyta</taxon>
        <taxon>Polypodiopsida</taxon>
        <taxon>Polypodiidae</taxon>
        <taxon>Polypodiales</taxon>
        <taxon>Pteridineae</taxon>
        <taxon>Pteridaceae</taxon>
        <taxon>Vittarioideae</taxon>
        <taxon>Adiantum</taxon>
    </lineage>
</organism>
<keyword evidence="6" id="KW-0964">Secreted</keyword>
<dbReference type="AlphaFoldDB" id="A0A9D4ZDA2"/>
<evidence type="ECO:0000313" key="13">
    <source>
        <dbReference type="Proteomes" id="UP000886520"/>
    </source>
</evidence>
<evidence type="ECO:0000256" key="2">
    <source>
        <dbReference type="ARBA" id="ARBA00004613"/>
    </source>
</evidence>
<dbReference type="OrthoDB" id="2019149at2759"/>
<reference evidence="12" key="1">
    <citation type="submission" date="2021-01" db="EMBL/GenBank/DDBJ databases">
        <title>Adiantum capillus-veneris genome.</title>
        <authorList>
            <person name="Fang Y."/>
            <person name="Liao Q."/>
        </authorList>
    </citation>
    <scope>NUCLEOTIDE SEQUENCE</scope>
    <source>
        <strain evidence="12">H3</strain>
        <tissue evidence="12">Leaf</tissue>
    </source>
</reference>
<dbReference type="GO" id="GO:0030599">
    <property type="term" value="F:pectinesterase activity"/>
    <property type="evidence" value="ECO:0007669"/>
    <property type="project" value="UniProtKB-EC"/>
</dbReference>
<evidence type="ECO:0000256" key="3">
    <source>
        <dbReference type="ARBA" id="ARBA00005184"/>
    </source>
</evidence>
<protein>
    <recommendedName>
        <fullName evidence="5">pectinesterase</fullName>
        <ecNumber evidence="5">3.1.1.11</ecNumber>
    </recommendedName>
</protein>
<dbReference type="InterPro" id="IPR000070">
    <property type="entry name" value="Pectinesterase_cat"/>
</dbReference>
<dbReference type="PANTHER" id="PTHR31321">
    <property type="entry name" value="ACYL-COA THIOESTER HYDROLASE YBHC-RELATED"/>
    <property type="match status" value="1"/>
</dbReference>
<evidence type="ECO:0000256" key="7">
    <source>
        <dbReference type="ARBA" id="ARBA00022729"/>
    </source>
</evidence>
<dbReference type="Gene3D" id="2.160.20.10">
    <property type="entry name" value="Single-stranded right-handed beta-helix, Pectin lyase-like"/>
    <property type="match status" value="1"/>
</dbReference>
<keyword evidence="7 10" id="KW-0732">Signal</keyword>
<name>A0A9D4ZDA2_ADICA</name>
<dbReference type="EMBL" id="JABFUD020000013">
    <property type="protein sequence ID" value="KAI5071034.1"/>
    <property type="molecule type" value="Genomic_DNA"/>
</dbReference>
<evidence type="ECO:0000313" key="12">
    <source>
        <dbReference type="EMBL" id="KAI5071034.1"/>
    </source>
</evidence>
<evidence type="ECO:0000256" key="1">
    <source>
        <dbReference type="ARBA" id="ARBA00004196"/>
    </source>
</evidence>
<evidence type="ECO:0000256" key="8">
    <source>
        <dbReference type="ARBA" id="ARBA00022801"/>
    </source>
</evidence>
<feature type="signal peptide" evidence="10">
    <location>
        <begin position="1"/>
        <end position="32"/>
    </location>
</feature>
<comment type="pathway">
    <text evidence="3">Glycan metabolism; pectin degradation; 2-dehydro-3-deoxy-D-gluconate from pectin: step 1/5.</text>
</comment>
<dbReference type="InterPro" id="IPR012334">
    <property type="entry name" value="Pectin_lyas_fold"/>
</dbReference>
<dbReference type="FunFam" id="2.160.20.10:FF:000008">
    <property type="entry name" value="Pectinesterase"/>
    <property type="match status" value="1"/>
</dbReference>
<dbReference type="InterPro" id="IPR011050">
    <property type="entry name" value="Pectin_lyase_fold/virulence"/>
</dbReference>
<evidence type="ECO:0000256" key="9">
    <source>
        <dbReference type="ARBA" id="ARBA00023085"/>
    </source>
</evidence>